<keyword evidence="2" id="KW-0560">Oxidoreductase</keyword>
<accession>A0A8J7Y8W9</accession>
<dbReference type="Pfam" id="PF07992">
    <property type="entry name" value="Pyr_redox_2"/>
    <property type="match status" value="1"/>
</dbReference>
<dbReference type="OrthoDB" id="214187at2157"/>
<dbReference type="SUPFAM" id="SSF51905">
    <property type="entry name" value="FAD/NAD(P)-binding domain"/>
    <property type="match status" value="1"/>
</dbReference>
<keyword evidence="5" id="KW-1185">Reference proteome</keyword>
<dbReference type="Gene3D" id="3.50.50.60">
    <property type="entry name" value="FAD/NAD(P)-binding domain"/>
    <property type="match status" value="1"/>
</dbReference>
<name>A0A8J7Y8W9_9EURY</name>
<feature type="domain" description="FAD/NAD(P)-binding" evidence="3">
    <location>
        <begin position="23"/>
        <end position="144"/>
    </location>
</feature>
<dbReference type="RefSeq" id="WP_162317034.1">
    <property type="nucleotide sequence ID" value="NZ_JAHQXF010000001.1"/>
</dbReference>
<dbReference type="EMBL" id="JAHQXF010000001">
    <property type="protein sequence ID" value="MBV0923943.1"/>
    <property type="molecule type" value="Genomic_DNA"/>
</dbReference>
<evidence type="ECO:0000313" key="5">
    <source>
        <dbReference type="Proteomes" id="UP000766550"/>
    </source>
</evidence>
<gene>
    <name evidence="4" type="ORF">KTS45_06975</name>
</gene>
<protein>
    <submittedName>
        <fullName evidence="4">NAD(P)/FAD-dependent oxidoreductase</fullName>
    </submittedName>
</protein>
<dbReference type="AlphaFoldDB" id="A0A8J7Y8W9"/>
<dbReference type="InterPro" id="IPR050097">
    <property type="entry name" value="Ferredoxin-NADP_redctase_2"/>
</dbReference>
<dbReference type="GO" id="GO:0016491">
    <property type="term" value="F:oxidoreductase activity"/>
    <property type="evidence" value="ECO:0007669"/>
    <property type="project" value="UniProtKB-KW"/>
</dbReference>
<proteinExistence type="predicted"/>
<sequence length="331" mass="36238">MSAADGRDGDDEDDGDDAAASHYDVAIVGGGPAGCSAGVFTARYGLDTAVFDRGNSSLARCAYLQNYLGFPGGIDVETFLELARDHAGAAGCDVVEDMVESIERGGESGGGFRVETQDGGPVTADRVVAATRYGGEYLRPLDGDAMFETHEHDGEEHEHFDPDYADDDGRTPVEGLYVASPAGERDVQAIVAAGQGAHVARTLLAEWRRAEGLPEGVLANHYDWLRPDSEFEGAWGERERWREWFDDRAADAEVDDERLSTLRERAVDRAFETRRSDEEIQRLTDEGRRRLAEHLDPESLVEAVGSDAVLDAVDDEQIREYLETEPVERTP</sequence>
<evidence type="ECO:0000313" key="4">
    <source>
        <dbReference type="EMBL" id="MBV0923943.1"/>
    </source>
</evidence>
<evidence type="ECO:0000256" key="1">
    <source>
        <dbReference type="ARBA" id="ARBA00022630"/>
    </source>
</evidence>
<dbReference type="InterPro" id="IPR036188">
    <property type="entry name" value="FAD/NAD-bd_sf"/>
</dbReference>
<dbReference type="Proteomes" id="UP000766550">
    <property type="component" value="Unassembled WGS sequence"/>
</dbReference>
<comment type="caution">
    <text evidence="4">The sequence shown here is derived from an EMBL/GenBank/DDBJ whole genome shotgun (WGS) entry which is preliminary data.</text>
</comment>
<reference evidence="4 5" key="1">
    <citation type="submission" date="2021-06" db="EMBL/GenBank/DDBJ databases">
        <title>New haloarchaea isolates fom saline soil.</title>
        <authorList>
            <person name="Duran-Viseras A."/>
            <person name="Sanchez-Porro C.S."/>
            <person name="Ventosa A."/>
        </authorList>
    </citation>
    <scope>NUCLEOTIDE SEQUENCE [LARGE SCALE GENOMIC DNA]</scope>
    <source>
        <strain evidence="4 5">JCM 183640</strain>
    </source>
</reference>
<dbReference type="PRINTS" id="PR00469">
    <property type="entry name" value="PNDRDTASEII"/>
</dbReference>
<keyword evidence="1" id="KW-0285">Flavoprotein</keyword>
<evidence type="ECO:0000259" key="3">
    <source>
        <dbReference type="Pfam" id="PF07992"/>
    </source>
</evidence>
<dbReference type="InterPro" id="IPR023753">
    <property type="entry name" value="FAD/NAD-binding_dom"/>
</dbReference>
<evidence type="ECO:0000256" key="2">
    <source>
        <dbReference type="ARBA" id="ARBA00023002"/>
    </source>
</evidence>
<organism evidence="4 5">
    <name type="scientific">Haloarcula limicola</name>
    <dbReference type="NCBI Taxonomy" id="1429915"/>
    <lineage>
        <taxon>Archaea</taxon>
        <taxon>Methanobacteriati</taxon>
        <taxon>Methanobacteriota</taxon>
        <taxon>Stenosarchaea group</taxon>
        <taxon>Halobacteria</taxon>
        <taxon>Halobacteriales</taxon>
        <taxon>Haloarculaceae</taxon>
        <taxon>Haloarcula</taxon>
    </lineage>
</organism>
<dbReference type="PANTHER" id="PTHR48105">
    <property type="entry name" value="THIOREDOXIN REDUCTASE 1-RELATED-RELATED"/>
    <property type="match status" value="1"/>
</dbReference>